<comment type="caution">
    <text evidence="4">The sequence shown here is derived from an EMBL/GenBank/DDBJ whole genome shotgun (WGS) entry which is preliminary data.</text>
</comment>
<evidence type="ECO:0000313" key="5">
    <source>
        <dbReference type="Proteomes" id="UP000219564"/>
    </source>
</evidence>
<keyword evidence="2" id="KW-0560">Oxidoreductase</keyword>
<dbReference type="CDD" id="cd05374">
    <property type="entry name" value="17beta-HSD-like_SDR_c"/>
    <property type="match status" value="1"/>
</dbReference>
<gene>
    <name evidence="4" type="ORF">PLUA15_190024</name>
</gene>
<evidence type="ECO:0000256" key="1">
    <source>
        <dbReference type="ARBA" id="ARBA00006484"/>
    </source>
</evidence>
<dbReference type="InterPro" id="IPR002347">
    <property type="entry name" value="SDR_fam"/>
</dbReference>
<comment type="similarity">
    <text evidence="1 3">Belongs to the short-chain dehydrogenases/reductases (SDR) family.</text>
</comment>
<protein>
    <submittedName>
        <fullName evidence="4">Short chain dehydrogenase</fullName>
    </submittedName>
</protein>
<dbReference type="Proteomes" id="UP000219564">
    <property type="component" value="Unassembled WGS sequence"/>
</dbReference>
<dbReference type="PANTHER" id="PTHR44169">
    <property type="entry name" value="NADPH-DEPENDENT 1-ACYLDIHYDROXYACETONE PHOSPHATE REDUCTASE"/>
    <property type="match status" value="1"/>
</dbReference>
<reference evidence="4 5" key="1">
    <citation type="submission" date="2017-08" db="EMBL/GenBank/DDBJ databases">
        <authorList>
            <person name="Chaillou S."/>
        </authorList>
    </citation>
    <scope>NUCLEOTIDE SEQUENCE [LARGE SCALE GENOMIC DNA]</scope>
    <source>
        <strain evidence="4 5">MFPA15A1205</strain>
    </source>
</reference>
<dbReference type="GO" id="GO:0016491">
    <property type="term" value="F:oxidoreductase activity"/>
    <property type="evidence" value="ECO:0007669"/>
    <property type="project" value="UniProtKB-KW"/>
</dbReference>
<dbReference type="RefSeq" id="WP_097191523.1">
    <property type="nucleotide sequence ID" value="NZ_OBKZ01000011.1"/>
</dbReference>
<dbReference type="PRINTS" id="PR00080">
    <property type="entry name" value="SDRFAMILY"/>
</dbReference>
<dbReference type="EMBL" id="OBKZ01000011">
    <property type="protein sequence ID" value="SOB50997.1"/>
    <property type="molecule type" value="Genomic_DNA"/>
</dbReference>
<sequence>MPLVLITGCSSGIGRALADAYKHAGYEVWATARKTADVAQLKADGFVAVQLDVNDSLDVDRLSKRIKQHGQGLDMLINNAGYGAMGPVLDGGVEALQLQFETNVFSIVGMTQSLLEPLRSNRGLVVNIGSVSGVLVTPFAGAYCASKAAVHALSEAMRMELAPLGVRVMEVQPGAIDTHFAKNASACAEVLIAEDSPWWPMREGIRARATASQDNPTPVAALAQVVFKASRKPRPPALLRYGNGSRALPLLAALMPRWLLQNILMKRFGLKPPRGFS</sequence>
<dbReference type="InterPro" id="IPR036291">
    <property type="entry name" value="NAD(P)-bd_dom_sf"/>
</dbReference>
<evidence type="ECO:0000313" key="4">
    <source>
        <dbReference type="EMBL" id="SOB50997.1"/>
    </source>
</evidence>
<dbReference type="SUPFAM" id="SSF51735">
    <property type="entry name" value="NAD(P)-binding Rossmann-fold domains"/>
    <property type="match status" value="1"/>
</dbReference>
<evidence type="ECO:0000256" key="2">
    <source>
        <dbReference type="ARBA" id="ARBA00023002"/>
    </source>
</evidence>
<dbReference type="PRINTS" id="PR00081">
    <property type="entry name" value="GDHRDH"/>
</dbReference>
<dbReference type="InterPro" id="IPR020904">
    <property type="entry name" value="Sc_DH/Rdtase_CS"/>
</dbReference>
<dbReference type="AlphaFoldDB" id="A0AAX2H4J2"/>
<organism evidence="4 5">
    <name type="scientific">Pseudomonas lundensis</name>
    <dbReference type="NCBI Taxonomy" id="86185"/>
    <lineage>
        <taxon>Bacteria</taxon>
        <taxon>Pseudomonadati</taxon>
        <taxon>Pseudomonadota</taxon>
        <taxon>Gammaproteobacteria</taxon>
        <taxon>Pseudomonadales</taxon>
        <taxon>Pseudomonadaceae</taxon>
        <taxon>Pseudomonas</taxon>
    </lineage>
</organism>
<dbReference type="PROSITE" id="PS00061">
    <property type="entry name" value="ADH_SHORT"/>
    <property type="match status" value="1"/>
</dbReference>
<accession>A0AAX2H4J2</accession>
<dbReference type="Gene3D" id="3.40.50.720">
    <property type="entry name" value="NAD(P)-binding Rossmann-like Domain"/>
    <property type="match status" value="1"/>
</dbReference>
<evidence type="ECO:0000256" key="3">
    <source>
        <dbReference type="RuleBase" id="RU000363"/>
    </source>
</evidence>
<dbReference type="Pfam" id="PF00106">
    <property type="entry name" value="adh_short"/>
    <property type="match status" value="1"/>
</dbReference>
<name>A0AAX2H4J2_9PSED</name>
<proteinExistence type="inferred from homology"/>
<dbReference type="PANTHER" id="PTHR44169:SF6">
    <property type="entry name" value="NADPH-DEPENDENT 1-ACYLDIHYDROXYACETONE PHOSPHATE REDUCTASE"/>
    <property type="match status" value="1"/>
</dbReference>
<dbReference type="NCBIfam" id="NF004284">
    <property type="entry name" value="PRK05693.1"/>
    <property type="match status" value="1"/>
</dbReference>